<dbReference type="RefSeq" id="WP_100668163.1">
    <property type="nucleotide sequence ID" value="NZ_CP024955.1"/>
</dbReference>
<evidence type="ECO:0000256" key="2">
    <source>
        <dbReference type="ARBA" id="ARBA00022723"/>
    </source>
</evidence>
<dbReference type="GO" id="GO:0008270">
    <property type="term" value="F:zinc ion binding"/>
    <property type="evidence" value="ECO:0007669"/>
    <property type="project" value="InterPro"/>
</dbReference>
<reference evidence="8" key="1">
    <citation type="submission" date="2017-11" db="EMBL/GenBank/DDBJ databases">
        <title>Complete Genome Sequence of Kyrpidia sp. Strain EA-1, a thermophilic, hydrogen-oxidizing Bacterium, isolated from the Azores.</title>
        <authorList>
            <person name="Reiner J.E."/>
            <person name="Lapp C.J."/>
            <person name="Bunk B."/>
            <person name="Gescher J."/>
        </authorList>
    </citation>
    <scope>NUCLEOTIDE SEQUENCE [LARGE SCALE GENOMIC DNA]</scope>
    <source>
        <strain evidence="8">EA-1</strain>
    </source>
</reference>
<dbReference type="SUPFAM" id="SSF50129">
    <property type="entry name" value="GroES-like"/>
    <property type="match status" value="1"/>
</dbReference>
<dbReference type="GO" id="GO:0016491">
    <property type="term" value="F:oxidoreductase activity"/>
    <property type="evidence" value="ECO:0007669"/>
    <property type="project" value="UniProtKB-KW"/>
</dbReference>
<dbReference type="Gene3D" id="3.90.180.10">
    <property type="entry name" value="Medium-chain alcohol dehydrogenases, catalytic domain"/>
    <property type="match status" value="1"/>
</dbReference>
<dbReference type="InterPro" id="IPR002328">
    <property type="entry name" value="ADH_Zn_CS"/>
</dbReference>
<dbReference type="PROSITE" id="PS00059">
    <property type="entry name" value="ADH_ZINC"/>
    <property type="match status" value="1"/>
</dbReference>
<dbReference type="OrthoDB" id="9777057at2"/>
<dbReference type="SMART" id="SM00829">
    <property type="entry name" value="PKS_ER"/>
    <property type="match status" value="1"/>
</dbReference>
<dbReference type="InterPro" id="IPR020843">
    <property type="entry name" value="ER"/>
</dbReference>
<evidence type="ECO:0000313" key="7">
    <source>
        <dbReference type="EMBL" id="ATY85382.1"/>
    </source>
</evidence>
<dbReference type="Gene3D" id="3.40.50.720">
    <property type="entry name" value="NAD(P)-binding Rossmann-like Domain"/>
    <property type="match status" value="1"/>
</dbReference>
<dbReference type="InterPro" id="IPR013149">
    <property type="entry name" value="ADH-like_C"/>
</dbReference>
<keyword evidence="2 5" id="KW-0479">Metal-binding</keyword>
<feature type="domain" description="Enoyl reductase (ER)" evidence="6">
    <location>
        <begin position="8"/>
        <end position="344"/>
    </location>
</feature>
<gene>
    <name evidence="7" type="ORF">CVV65_10975</name>
</gene>
<evidence type="ECO:0000313" key="8">
    <source>
        <dbReference type="Proteomes" id="UP000231932"/>
    </source>
</evidence>
<sequence length="347" mass="36504">MKAVVFRGVGQVSVESVEDPKILQPGDALIRVTTAAICGSDLHLYHGRIPGVLPGMIMGHEYVGIVEEVGSAVSAVRKGDRVVGAFHVACGHCRACRSGYFNQCSQGGVLGYGMAFGDLAGTQSEYARIPFADWTLRRVPDELTDEQALFSGDILSTAYGAVRNAGLRPGETAAVIGCGPVGLMAVMSALACGASRVFAVDLVKSRTDAAARFGAIPVPSGEVNPVARINEGTDGEGVDVVIEAVGSIQTLTLAFQLVRGGGRISAVGIASEEQFPFPLAQTLVKDITFRIGVANVHRDIDTTLALVRAGRIDPTAVITHRVPLHDAPEAYRLFDRKEAGKVVLRLA</sequence>
<evidence type="ECO:0000256" key="5">
    <source>
        <dbReference type="RuleBase" id="RU361277"/>
    </source>
</evidence>
<dbReference type="InterPro" id="IPR013154">
    <property type="entry name" value="ADH-like_N"/>
</dbReference>
<dbReference type="KEGG" id="kyr:CVV65_10975"/>
<evidence type="ECO:0000256" key="4">
    <source>
        <dbReference type="ARBA" id="ARBA00023002"/>
    </source>
</evidence>
<dbReference type="Pfam" id="PF08240">
    <property type="entry name" value="ADH_N"/>
    <property type="match status" value="1"/>
</dbReference>
<dbReference type="InterPro" id="IPR011032">
    <property type="entry name" value="GroES-like_sf"/>
</dbReference>
<dbReference type="CDD" id="cd08284">
    <property type="entry name" value="FDH_like_2"/>
    <property type="match status" value="1"/>
</dbReference>
<keyword evidence="8" id="KW-1185">Reference proteome</keyword>
<accession>A0A2K8NAB4</accession>
<comment type="cofactor">
    <cofactor evidence="1 5">
        <name>Zn(2+)</name>
        <dbReference type="ChEBI" id="CHEBI:29105"/>
    </cofactor>
</comment>
<dbReference type="EMBL" id="CP024955">
    <property type="protein sequence ID" value="ATY85382.1"/>
    <property type="molecule type" value="Genomic_DNA"/>
</dbReference>
<proteinExistence type="inferred from homology"/>
<dbReference type="AlphaFoldDB" id="A0A2K8NAB4"/>
<keyword evidence="3 5" id="KW-0862">Zinc</keyword>
<dbReference type="PANTHER" id="PTHR42813:SF2">
    <property type="entry name" value="DEHYDROGENASE, ZINC-CONTAINING, PUTATIVE (AFU_ORTHOLOGUE AFUA_2G02810)-RELATED"/>
    <property type="match status" value="1"/>
</dbReference>
<dbReference type="PANTHER" id="PTHR42813">
    <property type="entry name" value="ZINC-TYPE ALCOHOL DEHYDROGENASE-LIKE"/>
    <property type="match status" value="1"/>
</dbReference>
<keyword evidence="4" id="KW-0560">Oxidoreductase</keyword>
<protein>
    <submittedName>
        <fullName evidence="7">Alcohol dehydrogenase</fullName>
    </submittedName>
</protein>
<dbReference type="Pfam" id="PF00107">
    <property type="entry name" value="ADH_zinc_N"/>
    <property type="match status" value="1"/>
</dbReference>
<comment type="similarity">
    <text evidence="5">Belongs to the zinc-containing alcohol dehydrogenase family.</text>
</comment>
<evidence type="ECO:0000259" key="6">
    <source>
        <dbReference type="SMART" id="SM00829"/>
    </source>
</evidence>
<name>A0A2K8NAB4_9BACL</name>
<evidence type="ECO:0000256" key="3">
    <source>
        <dbReference type="ARBA" id="ARBA00022833"/>
    </source>
</evidence>
<organism evidence="7 8">
    <name type="scientific">Kyrpidia spormannii</name>
    <dbReference type="NCBI Taxonomy" id="2055160"/>
    <lineage>
        <taxon>Bacteria</taxon>
        <taxon>Bacillati</taxon>
        <taxon>Bacillota</taxon>
        <taxon>Bacilli</taxon>
        <taxon>Bacillales</taxon>
        <taxon>Alicyclobacillaceae</taxon>
        <taxon>Kyrpidia</taxon>
    </lineage>
</organism>
<evidence type="ECO:0000256" key="1">
    <source>
        <dbReference type="ARBA" id="ARBA00001947"/>
    </source>
</evidence>
<dbReference type="SUPFAM" id="SSF51735">
    <property type="entry name" value="NAD(P)-binding Rossmann-fold domains"/>
    <property type="match status" value="1"/>
</dbReference>
<dbReference type="InterPro" id="IPR036291">
    <property type="entry name" value="NAD(P)-bd_dom_sf"/>
</dbReference>
<dbReference type="Proteomes" id="UP000231932">
    <property type="component" value="Chromosome"/>
</dbReference>